<feature type="transmembrane region" description="Helical" evidence="1">
    <location>
        <begin position="43"/>
        <end position="65"/>
    </location>
</feature>
<reference evidence="2 3" key="1">
    <citation type="submission" date="2016-10" db="EMBL/GenBank/DDBJ databases">
        <authorList>
            <person name="de Groot N.N."/>
        </authorList>
    </citation>
    <scope>NUCLEOTIDE SEQUENCE [LARGE SCALE GENOMIC DNA]</scope>
    <source>
        <strain evidence="2 3">DSM 23609</strain>
    </source>
</reference>
<keyword evidence="3" id="KW-1185">Reference proteome</keyword>
<keyword evidence="1" id="KW-1133">Transmembrane helix</keyword>
<evidence type="ECO:0000313" key="3">
    <source>
        <dbReference type="Proteomes" id="UP000199771"/>
    </source>
</evidence>
<dbReference type="PANTHER" id="PTHR34351:SF1">
    <property type="entry name" value="SLR1927 PROTEIN"/>
    <property type="match status" value="1"/>
</dbReference>
<dbReference type="AlphaFoldDB" id="A0A1I2ITN8"/>
<evidence type="ECO:0000313" key="2">
    <source>
        <dbReference type="EMBL" id="SFF44407.1"/>
    </source>
</evidence>
<evidence type="ECO:0000256" key="1">
    <source>
        <dbReference type="SAM" id="Phobius"/>
    </source>
</evidence>
<keyword evidence="1" id="KW-0812">Transmembrane</keyword>
<dbReference type="PANTHER" id="PTHR34351">
    <property type="entry name" value="SLR1927 PROTEIN-RELATED"/>
    <property type="match status" value="1"/>
</dbReference>
<dbReference type="Proteomes" id="UP000199771">
    <property type="component" value="Unassembled WGS sequence"/>
</dbReference>
<dbReference type="STRING" id="1076937.SAMN04488120_104156"/>
<gene>
    <name evidence="2" type="ORF">SAMN04488120_104156</name>
</gene>
<dbReference type="EMBL" id="FOOC01000004">
    <property type="protein sequence ID" value="SFF44407.1"/>
    <property type="molecule type" value="Genomic_DNA"/>
</dbReference>
<sequence>MRVWLITTVLLKPLHFVQNRIDAWVMARVRRQSGPITVARGRVYILPTRFGYAFALMLLAMLLGAMNYSNSMAFLLTFLLAGLGLVCMHHTHANLVNIQLRAGSCAPVFAGDIAHFEVRIDNPSAHPRYALALSWPKAEKQAITADVPARGSITLVLSLPTQHRGWLPAGVFSVSTEYPLGLFHAWTWAELDMRCLVFPRPAPGGIVPPATVGTNGLASGERSGQDEFAGLRSYRRGDAPRSIHWKSFPKLTHPVVKQFAETLEQELWLDWVALPWLDTEARLSQLTRWVLDAEAAQRSYGLRLPGRVIAPGRGDAHRIECLRALALYEDAQP</sequence>
<proteinExistence type="predicted"/>
<dbReference type="OrthoDB" id="5298497at2"/>
<organism evidence="2 3">
    <name type="scientific">Fontimonas thermophila</name>
    <dbReference type="NCBI Taxonomy" id="1076937"/>
    <lineage>
        <taxon>Bacteria</taxon>
        <taxon>Pseudomonadati</taxon>
        <taxon>Pseudomonadota</taxon>
        <taxon>Gammaproteobacteria</taxon>
        <taxon>Nevskiales</taxon>
        <taxon>Nevskiaceae</taxon>
        <taxon>Fontimonas</taxon>
    </lineage>
</organism>
<accession>A0A1I2ITN8</accession>
<name>A0A1I2ITN8_9GAMM</name>
<dbReference type="RefSeq" id="WP_091532754.1">
    <property type="nucleotide sequence ID" value="NZ_FOOC01000004.1"/>
</dbReference>
<keyword evidence="1" id="KW-0472">Membrane</keyword>
<protein>
    <submittedName>
        <fullName evidence="2">Uncharacterized conserved protein, DUF58 family, contains vWF domain</fullName>
    </submittedName>
</protein>